<reference evidence="2 3" key="1">
    <citation type="journal article" date="2020" name="Front. Microbiol.">
        <title>Toward Biorecycling: Isolation of a Soil Bacterium That Grows on a Polyurethane Oligomer and Monomer.</title>
        <authorList>
            <person name="Espinosa M.J.C."/>
            <person name="Blanco A.C."/>
            <person name="Schmidgall T."/>
            <person name="Atanasoff-Kardjalieff A.K."/>
            <person name="Kappelmeyer U."/>
            <person name="Tischler D."/>
            <person name="Pieper D.H."/>
            <person name="Heipieper H.J."/>
            <person name="Eberlein C."/>
        </authorList>
    </citation>
    <scope>NUCLEOTIDE SEQUENCE [LARGE SCALE GENOMIC DNA]</scope>
    <source>
        <strain evidence="2 3">TDA1</strain>
    </source>
</reference>
<sequence>MPVFYLSISLLLYLLALFFDGALMSGGRHMPALQMLLYGPWGMPFGLYQWFANPLLAVAILAHQRFRRMALGCGLAALYLAASSFGIDRLPDSQSYDFNARTGFGAGFYLWLAAIVVFCAGQAWHCWKARSAADMPGWRWLDVALIAALGVALYAATQMPSLRFEPGKVLMPPEQPQSF</sequence>
<evidence type="ECO:0000313" key="2">
    <source>
        <dbReference type="EMBL" id="WCI01118.1"/>
    </source>
</evidence>
<proteinExistence type="predicted"/>
<accession>A0ABY7RBE7</accession>
<dbReference type="Proteomes" id="UP001214301">
    <property type="component" value="Chromosome"/>
</dbReference>
<dbReference type="RefSeq" id="WP_033701217.1">
    <property type="nucleotide sequence ID" value="NZ_CAXAPI010000001.1"/>
</dbReference>
<keyword evidence="1" id="KW-0812">Transmembrane</keyword>
<protein>
    <submittedName>
        <fullName evidence="2">Uncharacterized protein</fullName>
    </submittedName>
</protein>
<gene>
    <name evidence="2" type="ORF">PMC74_04255</name>
</gene>
<feature type="transmembrane region" description="Helical" evidence="1">
    <location>
        <begin position="107"/>
        <end position="127"/>
    </location>
</feature>
<name>A0ABY7RBE7_9PSED</name>
<keyword evidence="1" id="KW-1133">Transmembrane helix</keyword>
<organism evidence="2 3">
    <name type="scientific">Pseudomonas capeferrum</name>
    <dbReference type="NCBI Taxonomy" id="1495066"/>
    <lineage>
        <taxon>Bacteria</taxon>
        <taxon>Pseudomonadati</taxon>
        <taxon>Pseudomonadota</taxon>
        <taxon>Gammaproteobacteria</taxon>
        <taxon>Pseudomonadales</taxon>
        <taxon>Pseudomonadaceae</taxon>
        <taxon>Pseudomonas</taxon>
    </lineage>
</organism>
<feature type="transmembrane region" description="Helical" evidence="1">
    <location>
        <begin position="139"/>
        <end position="157"/>
    </location>
</feature>
<dbReference type="GeneID" id="301037377"/>
<keyword evidence="1" id="KW-0472">Membrane</keyword>
<keyword evidence="3" id="KW-1185">Reference proteome</keyword>
<feature type="transmembrane region" description="Helical" evidence="1">
    <location>
        <begin position="69"/>
        <end position="87"/>
    </location>
</feature>
<evidence type="ECO:0000256" key="1">
    <source>
        <dbReference type="SAM" id="Phobius"/>
    </source>
</evidence>
<dbReference type="EMBL" id="CP116669">
    <property type="protein sequence ID" value="WCI01118.1"/>
    <property type="molecule type" value="Genomic_DNA"/>
</dbReference>
<feature type="transmembrane region" description="Helical" evidence="1">
    <location>
        <begin position="41"/>
        <end position="62"/>
    </location>
</feature>
<evidence type="ECO:0000313" key="3">
    <source>
        <dbReference type="Proteomes" id="UP001214301"/>
    </source>
</evidence>